<reference evidence="2 3" key="1">
    <citation type="submission" date="2022-10" db="EMBL/GenBank/DDBJ databases">
        <title>Chitinophaga nivalis PC15 sp. nov., isolated from Pyeongchang county, South Korea.</title>
        <authorList>
            <person name="Trinh H.N."/>
        </authorList>
    </citation>
    <scope>NUCLEOTIDE SEQUENCE [LARGE SCALE GENOMIC DNA]</scope>
    <source>
        <strain evidence="2 3">PC14</strain>
    </source>
</reference>
<dbReference type="InterPro" id="IPR032557">
    <property type="entry name" value="DUF4935"/>
</dbReference>
<accession>A0ABT3IJH9</accession>
<evidence type="ECO:0000259" key="1">
    <source>
        <dbReference type="Pfam" id="PF16289"/>
    </source>
</evidence>
<proteinExistence type="predicted"/>
<organism evidence="2 3">
    <name type="scientific">Chitinophaga nivalis</name>
    <dbReference type="NCBI Taxonomy" id="2991709"/>
    <lineage>
        <taxon>Bacteria</taxon>
        <taxon>Pseudomonadati</taxon>
        <taxon>Bacteroidota</taxon>
        <taxon>Chitinophagia</taxon>
        <taxon>Chitinophagales</taxon>
        <taxon>Chitinophagaceae</taxon>
        <taxon>Chitinophaga</taxon>
    </lineage>
</organism>
<keyword evidence="3" id="KW-1185">Reference proteome</keyword>
<dbReference type="Pfam" id="PF16289">
    <property type="entry name" value="PIN_12"/>
    <property type="match status" value="1"/>
</dbReference>
<evidence type="ECO:0000313" key="2">
    <source>
        <dbReference type="EMBL" id="MCW3484117.1"/>
    </source>
</evidence>
<protein>
    <submittedName>
        <fullName evidence="2">PIN domain-containing protein</fullName>
    </submittedName>
</protein>
<name>A0ABT3IJH9_9BACT</name>
<feature type="domain" description="DUF4935" evidence="1">
    <location>
        <begin position="5"/>
        <end position="169"/>
    </location>
</feature>
<comment type="caution">
    <text evidence="2">The sequence shown here is derived from an EMBL/GenBank/DDBJ whole genome shotgun (WGS) entry which is preliminary data.</text>
</comment>
<gene>
    <name evidence="2" type="ORF">OL497_09450</name>
</gene>
<dbReference type="Proteomes" id="UP001207742">
    <property type="component" value="Unassembled WGS sequence"/>
</dbReference>
<evidence type="ECO:0000313" key="3">
    <source>
        <dbReference type="Proteomes" id="UP001207742"/>
    </source>
</evidence>
<dbReference type="RefSeq" id="WP_264729636.1">
    <property type="nucleotide sequence ID" value="NZ_JAPDNR010000001.1"/>
</dbReference>
<dbReference type="EMBL" id="JAPDNS010000001">
    <property type="protein sequence ID" value="MCW3484117.1"/>
    <property type="molecule type" value="Genomic_DNA"/>
</dbReference>
<sequence length="936" mass="110410">MTTYVLIDTCNLRRLISKTEIGHQLKRLTHWAENEHVRLLVPEGLITEWEKHRKKEHDAIRHSIKKHADVVKANKLMINVDRPILTTVAQKLLETQIEMVDRLLAEGQQVKVSPTVLQIVYQLEQSKQPPFRTKFDSRPDAYCIFSTMEYCVTHSIDELYFISDNYTDFADQNFDIYLHPTIQEKFPDCNVKYFRNLDSCFSRLEEAGLPMLTSPKSAVHHVRQIWKVDMAAPIIDQVYEYLQLAFKEWNFLPRQILHDQYPFLIDDKPRFNKRPFTIHTDNSQITELLTGIKIEDGKYIHTNKDLLEGVYEPEKKLKTIIATLSRNLVRSVANNDDGREGTEIINLSMINLPTATGKFERFEFQDLFDLDATVQDSTEKILEVAAIQFRMGHIDEAAQSLLLAVKRATEYSENVLYFIAQYNLSILKIMLHGYYYPNQQPVTNMKELKEIDVSTIFNYCKNSENESLLKRIIDEDFLTEFNFQIHQLVGKIRADYYTQNTGHNGYTKELLFQYMEFKGFIFYNHLFAEIYDHFQQTSNVFIEGLLASYACQDELGGKLRYFHDQLLFIMVHYGKYENIREYIDRYGITAITYEQTEQRKGFVDIFLSFLKAYDQVAAADKACKNIPTKVFWHNYNHYFHNFLLLTSYLNLSADQDFLIADHLLAFLKKEQNLRFHPLLQVLAIFIKKKGKHIPVDLLLPYLELCILHPKFRDDYLTHNICEELKEKTGFPFDISSETFSVFKQAFLPIPHTADISDNIGIIERVYNSITDQGNKNEISLYITQILERSFRPYLFYRAIISGIIALSDTMTKKYHIAMAEYISKLEKSQDHYEHLNFSDEMIDSYLNFVFMENYILPDPVQSDLLEMGLYYRWLLNIDTFDYSKFNYKWLSRHFTIYYKTRFMQSTILKHHLLEYIRQNPKSPAQGVFIRIFNIDD</sequence>